<name>A0AAW1V533_9CUCU</name>
<evidence type="ECO:0000313" key="2">
    <source>
        <dbReference type="EMBL" id="KAK9887402.1"/>
    </source>
</evidence>
<feature type="signal peptide" evidence="1">
    <location>
        <begin position="1"/>
        <end position="25"/>
    </location>
</feature>
<organism evidence="2 3">
    <name type="scientific">Henosepilachna vigintioctopunctata</name>
    <dbReference type="NCBI Taxonomy" id="420089"/>
    <lineage>
        <taxon>Eukaryota</taxon>
        <taxon>Metazoa</taxon>
        <taxon>Ecdysozoa</taxon>
        <taxon>Arthropoda</taxon>
        <taxon>Hexapoda</taxon>
        <taxon>Insecta</taxon>
        <taxon>Pterygota</taxon>
        <taxon>Neoptera</taxon>
        <taxon>Endopterygota</taxon>
        <taxon>Coleoptera</taxon>
        <taxon>Polyphaga</taxon>
        <taxon>Cucujiformia</taxon>
        <taxon>Coccinelloidea</taxon>
        <taxon>Coccinellidae</taxon>
        <taxon>Epilachninae</taxon>
        <taxon>Epilachnini</taxon>
        <taxon>Henosepilachna</taxon>
    </lineage>
</organism>
<comment type="caution">
    <text evidence="2">The sequence shown here is derived from an EMBL/GenBank/DDBJ whole genome shotgun (WGS) entry which is preliminary data.</text>
</comment>
<dbReference type="AlphaFoldDB" id="A0AAW1V533"/>
<gene>
    <name evidence="2" type="ORF">WA026_022338</name>
</gene>
<keyword evidence="1" id="KW-0732">Signal</keyword>
<reference evidence="2 3" key="1">
    <citation type="submission" date="2023-03" db="EMBL/GenBank/DDBJ databases">
        <title>Genome insight into feeding habits of ladybird beetles.</title>
        <authorList>
            <person name="Li H.-S."/>
            <person name="Huang Y.-H."/>
            <person name="Pang H."/>
        </authorList>
    </citation>
    <scope>NUCLEOTIDE SEQUENCE [LARGE SCALE GENOMIC DNA]</scope>
    <source>
        <strain evidence="2">SYSU_2023b</strain>
        <tissue evidence="2">Whole body</tissue>
    </source>
</reference>
<protein>
    <submittedName>
        <fullName evidence="2">Uncharacterized protein</fullName>
    </submittedName>
</protein>
<dbReference type="EMBL" id="JARQZJ010000109">
    <property type="protein sequence ID" value="KAK9887402.1"/>
    <property type="molecule type" value="Genomic_DNA"/>
</dbReference>
<evidence type="ECO:0000256" key="1">
    <source>
        <dbReference type="SAM" id="SignalP"/>
    </source>
</evidence>
<sequence length="100" mass="11911">MTSSFSNLPYLGSLLFLIFIQDICEQIDELILRFAGDIHCCRNMCLPNQFYLKESNCKVMYVIRRKTAITIDYCVKQTVLESFRIELRIMQMFFYPTLLF</sequence>
<keyword evidence="3" id="KW-1185">Reference proteome</keyword>
<proteinExistence type="predicted"/>
<evidence type="ECO:0000313" key="3">
    <source>
        <dbReference type="Proteomes" id="UP001431783"/>
    </source>
</evidence>
<feature type="chain" id="PRO_5043755074" evidence="1">
    <location>
        <begin position="26"/>
        <end position="100"/>
    </location>
</feature>
<accession>A0AAW1V533</accession>
<dbReference type="Proteomes" id="UP001431783">
    <property type="component" value="Unassembled WGS sequence"/>
</dbReference>